<dbReference type="InParanoid" id="A0A2H3DRS0"/>
<proteinExistence type="predicted"/>
<evidence type="ECO:0000313" key="2">
    <source>
        <dbReference type="Proteomes" id="UP000217790"/>
    </source>
</evidence>
<dbReference type="AlphaFoldDB" id="A0A2H3DRS0"/>
<protein>
    <recommendedName>
        <fullName evidence="3">NAD(P)-binding protein</fullName>
    </recommendedName>
</protein>
<dbReference type="OrthoDB" id="9876299at2759"/>
<evidence type="ECO:0000313" key="1">
    <source>
        <dbReference type="EMBL" id="PBK94152.1"/>
    </source>
</evidence>
<name>A0A2H3DRS0_ARMGA</name>
<reference evidence="2" key="1">
    <citation type="journal article" date="2017" name="Nat. Ecol. Evol.">
        <title>Genome expansion and lineage-specific genetic innovations in the forest pathogenic fungi Armillaria.</title>
        <authorList>
            <person name="Sipos G."/>
            <person name="Prasanna A.N."/>
            <person name="Walter M.C."/>
            <person name="O'Connor E."/>
            <person name="Balint B."/>
            <person name="Krizsan K."/>
            <person name="Kiss B."/>
            <person name="Hess J."/>
            <person name="Varga T."/>
            <person name="Slot J."/>
            <person name="Riley R."/>
            <person name="Boka B."/>
            <person name="Rigling D."/>
            <person name="Barry K."/>
            <person name="Lee J."/>
            <person name="Mihaltcheva S."/>
            <person name="LaButti K."/>
            <person name="Lipzen A."/>
            <person name="Waldron R."/>
            <person name="Moloney N.M."/>
            <person name="Sperisen C."/>
            <person name="Kredics L."/>
            <person name="Vagvoelgyi C."/>
            <person name="Patrignani A."/>
            <person name="Fitzpatrick D."/>
            <person name="Nagy I."/>
            <person name="Doyle S."/>
            <person name="Anderson J.B."/>
            <person name="Grigoriev I.V."/>
            <person name="Gueldener U."/>
            <person name="Muensterkoetter M."/>
            <person name="Nagy L.G."/>
        </authorList>
    </citation>
    <scope>NUCLEOTIDE SEQUENCE [LARGE SCALE GENOMIC DNA]</scope>
    <source>
        <strain evidence="2">Ar21-2</strain>
    </source>
</reference>
<dbReference type="EMBL" id="KZ293655">
    <property type="protein sequence ID" value="PBK94152.1"/>
    <property type="molecule type" value="Genomic_DNA"/>
</dbReference>
<organism evidence="1 2">
    <name type="scientific">Armillaria gallica</name>
    <name type="common">Bulbous honey fungus</name>
    <name type="synonym">Armillaria bulbosa</name>
    <dbReference type="NCBI Taxonomy" id="47427"/>
    <lineage>
        <taxon>Eukaryota</taxon>
        <taxon>Fungi</taxon>
        <taxon>Dikarya</taxon>
        <taxon>Basidiomycota</taxon>
        <taxon>Agaricomycotina</taxon>
        <taxon>Agaricomycetes</taxon>
        <taxon>Agaricomycetidae</taxon>
        <taxon>Agaricales</taxon>
        <taxon>Marasmiineae</taxon>
        <taxon>Physalacriaceae</taxon>
        <taxon>Armillaria</taxon>
    </lineage>
</organism>
<evidence type="ECO:0008006" key="3">
    <source>
        <dbReference type="Google" id="ProtNLM"/>
    </source>
</evidence>
<dbReference type="Proteomes" id="UP000217790">
    <property type="component" value="Unassembled WGS sequence"/>
</dbReference>
<keyword evidence="2" id="KW-1185">Reference proteome</keyword>
<gene>
    <name evidence="1" type="ORF">ARMGADRAFT_1029967</name>
</gene>
<sequence>MYNSCYVYTSVFYDRDIPPKHHLKEPLTNDPKKITIDNYFFADEEFSKVLAKEIETKHATSTSSSCSPTYIGKALKTPASELRDLLYVNVTGMLILFRSAYSLLKASASSPQFIVGAFSM</sequence>
<accession>A0A2H3DRS0</accession>